<gene>
    <name evidence="1" type="ORF">SAMN02927914_04815</name>
</gene>
<accession>A0A1G5ZDR6</accession>
<organism evidence="1 2">
    <name type="scientific">Mesorhizobium qingshengii</name>
    <dbReference type="NCBI Taxonomy" id="1165689"/>
    <lineage>
        <taxon>Bacteria</taxon>
        <taxon>Pseudomonadati</taxon>
        <taxon>Pseudomonadota</taxon>
        <taxon>Alphaproteobacteria</taxon>
        <taxon>Hyphomicrobiales</taxon>
        <taxon>Phyllobacteriaceae</taxon>
        <taxon>Mesorhizobium</taxon>
    </lineage>
</organism>
<sequence>MTCLRLRHAVQRNDLRLSRVIRGPSKKVFCAWTKPELLRQARMRMSTAALAFAGFASRRSQSPSTKHCFFGRLAEERTITRRETTKVGDPHVHRNPCDT</sequence>
<name>A0A1G5ZDR6_9HYPH</name>
<dbReference type="AlphaFoldDB" id="A0A1G5ZDR6"/>
<dbReference type="Proteomes" id="UP000198588">
    <property type="component" value="Unassembled WGS sequence"/>
</dbReference>
<proteinExistence type="predicted"/>
<dbReference type="InterPro" id="IPR023393">
    <property type="entry name" value="START-like_dom_sf"/>
</dbReference>
<evidence type="ECO:0000313" key="2">
    <source>
        <dbReference type="Proteomes" id="UP000198588"/>
    </source>
</evidence>
<reference evidence="1 2" key="1">
    <citation type="submission" date="2016-10" db="EMBL/GenBank/DDBJ databases">
        <authorList>
            <person name="de Groot N.N."/>
        </authorList>
    </citation>
    <scope>NUCLEOTIDE SEQUENCE [LARGE SCALE GENOMIC DNA]</scope>
    <source>
        <strain evidence="1 2">CGMCC 1.12097</strain>
    </source>
</reference>
<evidence type="ECO:0000313" key="1">
    <source>
        <dbReference type="EMBL" id="SDA92742.1"/>
    </source>
</evidence>
<dbReference type="Gene3D" id="3.30.530.20">
    <property type="match status" value="1"/>
</dbReference>
<dbReference type="EMBL" id="FMXM01000017">
    <property type="protein sequence ID" value="SDA92742.1"/>
    <property type="molecule type" value="Genomic_DNA"/>
</dbReference>
<protein>
    <submittedName>
        <fullName evidence="1">Uncharacterized protein</fullName>
    </submittedName>
</protein>